<evidence type="ECO:0000259" key="10">
    <source>
        <dbReference type="Pfam" id="PF23925"/>
    </source>
</evidence>
<protein>
    <recommendedName>
        <fullName evidence="5">Elongator complex protein 1</fullName>
    </recommendedName>
</protein>
<dbReference type="Pfam" id="PF23878">
    <property type="entry name" value="TPR_ELP1"/>
    <property type="match status" value="1"/>
</dbReference>
<dbReference type="PANTHER" id="PTHR12747">
    <property type="entry name" value="ELONGATOR COMPLEX PROTEIN 1"/>
    <property type="match status" value="1"/>
</dbReference>
<feature type="compositionally biased region" description="Low complexity" evidence="6">
    <location>
        <begin position="1273"/>
        <end position="1292"/>
    </location>
</feature>
<dbReference type="InterPro" id="IPR056165">
    <property type="entry name" value="Beta-prop_ELP1_2nd"/>
</dbReference>
<dbReference type="OrthoDB" id="40048at2759"/>
<name>A0A2G5HNB6_CERBT</name>
<evidence type="ECO:0000256" key="3">
    <source>
        <dbReference type="ARBA" id="ARBA00022490"/>
    </source>
</evidence>
<keyword evidence="5" id="KW-0539">Nucleus</keyword>
<feature type="region of interest" description="Disordered" evidence="6">
    <location>
        <begin position="1177"/>
        <end position="1201"/>
    </location>
</feature>
<keyword evidence="4" id="KW-0819">tRNA processing</keyword>
<dbReference type="PIRSF" id="PIRSF017233">
    <property type="entry name" value="IKAP"/>
    <property type="match status" value="1"/>
</dbReference>
<dbReference type="PANTHER" id="PTHR12747:SF0">
    <property type="entry name" value="ELONGATOR COMPLEX PROTEIN 1"/>
    <property type="match status" value="1"/>
</dbReference>
<dbReference type="EMBL" id="CP134187">
    <property type="protein sequence ID" value="WPB02134.1"/>
    <property type="molecule type" value="Genomic_DNA"/>
</dbReference>
<feature type="domain" description="ELP1 three-helical bundle" evidence="11">
    <location>
        <begin position="1083"/>
        <end position="1256"/>
    </location>
</feature>
<dbReference type="InterPro" id="IPR056166">
    <property type="entry name" value="TPR_ELP1"/>
</dbReference>
<dbReference type="GO" id="GO:0033588">
    <property type="term" value="C:elongator holoenzyme complex"/>
    <property type="evidence" value="ECO:0007669"/>
    <property type="project" value="InterPro"/>
</dbReference>
<dbReference type="InterPro" id="IPR056167">
    <property type="entry name" value="A-sol_ELP1"/>
</dbReference>
<dbReference type="UniPathway" id="UPA00988"/>
<evidence type="ECO:0000259" key="7">
    <source>
        <dbReference type="Pfam" id="PF04762"/>
    </source>
</evidence>
<keyword evidence="15" id="KW-1185">Reference proteome</keyword>
<dbReference type="GO" id="GO:0005634">
    <property type="term" value="C:nucleus"/>
    <property type="evidence" value="ECO:0007669"/>
    <property type="project" value="UniProtKB-SubCell"/>
</dbReference>
<evidence type="ECO:0000313" key="13">
    <source>
        <dbReference type="EMBL" id="WPB02134.1"/>
    </source>
</evidence>
<gene>
    <name evidence="12" type="ORF">CB0940_04854</name>
    <name evidence="13" type="ORF">RHO25_006768</name>
</gene>
<feature type="domain" description="ELP1 TPR" evidence="9">
    <location>
        <begin position="915"/>
        <end position="1074"/>
    </location>
</feature>
<evidence type="ECO:0000259" key="11">
    <source>
        <dbReference type="Pfam" id="PF23936"/>
    </source>
</evidence>
<reference evidence="13 15" key="2">
    <citation type="submission" date="2023-09" db="EMBL/GenBank/DDBJ databases">
        <title>Complete-Gapless Cercospora beticola genome.</title>
        <authorList>
            <person name="Wyatt N.A."/>
            <person name="Spanner R.E."/>
            <person name="Bolton M.D."/>
        </authorList>
    </citation>
    <scope>NUCLEOTIDE SEQUENCE [LARGE SCALE GENOMIC DNA]</scope>
    <source>
        <strain evidence="13">Cb09-40</strain>
    </source>
</reference>
<evidence type="ECO:0000313" key="15">
    <source>
        <dbReference type="Proteomes" id="UP001302367"/>
    </source>
</evidence>
<dbReference type="Proteomes" id="UP000230605">
    <property type="component" value="Chromosome 4"/>
</dbReference>
<sequence length="1329" mass="147957">MRNLRNISHSIFHFPASDSESPLTATAWDGPSNLICAFGPTPTNPAITLKRYNKTQNTPSSDGALIASWDAPSPNPDLPYDKILNIHSHPDQGTISLILAGGDIIVVREDPQDGQDLIEIVGSVDVGISAAEWSPDEELLVIVTKAQTILFMNRDYESTTDGSAIELRPEDVLHSANLHVDVGWGKKETQFLGPGARAKGLKDPTVKDVVDRGVLSQYDDGESVGVSWRGDGEFVAVNSVVEVDGREDGEKLRRRLVRVYSREGVLDSASEPVDGLESAVAWKPSGQIIAGVQRRETEERIDVVFFERNGLRHGEFELRLSKDECDTFGQKIDLQWNSDSSVLAVSMKDRVQLWTMGNYHYYLKQDISITPSGDDKVKTNWHSEKPLQLASHTGQDLRWLNYSFEVSRGSVKPPFDYGVVAVIDGKRLKVTPLRTANVPPPMAFDEIDLPDNAIDVAVDPSGMRIGVLHSNKISVLNCNYSQKPARKAKILESLHLDLPPGTSGQQLCFDADDGIVVASSTPAEEGTRISTVSDFGTSDMRIETEVVSLFRPTNHDRILFEDSKGAVHDFQTKEIVGTLPNACPQVEVWHGDDGDILFGLTAGGLLHIQSDLQKLRITGCTSFAVTHTHLVYTTSNHLLKFVHLQNDSELEVPPDEPEKDERCRNIERGAKLVTVMPGAYSLVLQMPRGNLETIYPRALVLAGIRHEISKREYKKAFLICRTQRVDMNILHDYAPEQFMNDVELFIKQVKKVEYIDLFLSSLSEEDVSQTIYKETLKSQGSSSGMNGLTNGNITQSTGSTTSKVNKVCDAFLKALSNQEQTYLQSIITAHVCKDPPDLPAGLALVSTLRKEGRQDQLEQAVDHICFLADANRLYDTALGIYDLEVTLLVAQQSQKDPREYLPYLQSLKDMEPLRQRFAIDNDLKRHVKALGHLHALEAFDEVKAYAAKHELYSQAIELYRYDNARLTELTRIYADFLLSRNRYKEAGIAFEYIGNYSAAFEAYRSVGSLWRECLSCTADMPEEQVLAAARDLAEGCEESKDYTSAATIHLEYLNDLNEACRLLCKAYAFAEAIRLVTQRKQLDLLKSVIDPGLIETSATTTELLAEMKTQLQHQLPRLRDLRQKKQEDPMAFLDGSGAAANVDIPDDISLAPTDATTSAGTFMTRYTGNKSNLLGSVATDATRKTSKNRRKEERKRARGKKGTVYEEEYLVNSIERLIERLNETGSDVSRLVEGLMRRCMRERAVAVESAFADVEAACRSCLDEVFVVEDGAQQQAQPLQEQEQPGQSGLGPEMHRPWGGEGVLFEALTAKRKEKPVIKSFEKLGLLER</sequence>
<dbReference type="Proteomes" id="UP001302367">
    <property type="component" value="Chromosome 4"/>
</dbReference>
<dbReference type="InterPro" id="IPR056164">
    <property type="entry name" value="Beta-prop_ELP1_1st"/>
</dbReference>
<dbReference type="Pfam" id="PF23925">
    <property type="entry name" value="A-sol_ELP1"/>
    <property type="match status" value="1"/>
</dbReference>
<dbReference type="Pfam" id="PF04762">
    <property type="entry name" value="Beta-prop_ELP1_1st"/>
    <property type="match status" value="1"/>
</dbReference>
<comment type="similarity">
    <text evidence="2 5">Belongs to the ELP1/IKA1 family.</text>
</comment>
<accession>A0A2G5HNB6</accession>
<keyword evidence="3 5" id="KW-0963">Cytoplasm</keyword>
<dbReference type="GO" id="GO:0000049">
    <property type="term" value="F:tRNA binding"/>
    <property type="evidence" value="ECO:0007669"/>
    <property type="project" value="TreeGrafter"/>
</dbReference>
<evidence type="ECO:0000313" key="14">
    <source>
        <dbReference type="Proteomes" id="UP000230605"/>
    </source>
</evidence>
<dbReference type="SUPFAM" id="SSF69322">
    <property type="entry name" value="Tricorn protease domain 2"/>
    <property type="match status" value="1"/>
</dbReference>
<dbReference type="InterPro" id="IPR056169">
    <property type="entry name" value="HB_ELP1"/>
</dbReference>
<dbReference type="Pfam" id="PF23797">
    <property type="entry name" value="Beta-prop_ELP1_2nd"/>
    <property type="match status" value="1"/>
</dbReference>
<evidence type="ECO:0000256" key="1">
    <source>
        <dbReference type="ARBA" id="ARBA00005043"/>
    </source>
</evidence>
<evidence type="ECO:0000256" key="5">
    <source>
        <dbReference type="PIRNR" id="PIRNR017233"/>
    </source>
</evidence>
<dbReference type="Pfam" id="PF23936">
    <property type="entry name" value="HB_ELP1"/>
    <property type="match status" value="1"/>
</dbReference>
<feature type="region of interest" description="Disordered" evidence="6">
    <location>
        <begin position="1273"/>
        <end position="1298"/>
    </location>
</feature>
<dbReference type="SUPFAM" id="SSF75011">
    <property type="entry name" value="3-carboxy-cis,cis-mucoante lactonizing enzyme"/>
    <property type="match status" value="1"/>
</dbReference>
<dbReference type="InterPro" id="IPR006849">
    <property type="entry name" value="Elp1"/>
</dbReference>
<evidence type="ECO:0000259" key="9">
    <source>
        <dbReference type="Pfam" id="PF23878"/>
    </source>
</evidence>
<reference evidence="12 14" key="1">
    <citation type="submission" date="2015-10" db="EMBL/GenBank/DDBJ databases">
        <title>The cercosporin biosynthetic gene cluster was horizontally transferred to several fungal lineages and shown to be expanded in Cercospora beticola based on microsynteny with recipient genomes.</title>
        <authorList>
            <person name="De Jonge R."/>
            <person name="Ebert M.K."/>
            <person name="Suttle J.C."/>
            <person name="Jurick Ii W.M."/>
            <person name="Secor G.A."/>
            <person name="Thomma B.P."/>
            <person name="Van De Peer Y."/>
            <person name="Bolton M.D."/>
        </authorList>
    </citation>
    <scope>NUCLEOTIDE SEQUENCE [LARGE SCALE GENOMIC DNA]</scope>
    <source>
        <strain evidence="12 14">09-40</strain>
    </source>
</reference>
<evidence type="ECO:0000259" key="8">
    <source>
        <dbReference type="Pfam" id="PF23797"/>
    </source>
</evidence>
<evidence type="ECO:0000313" key="12">
    <source>
        <dbReference type="EMBL" id="PIA93713.1"/>
    </source>
</evidence>
<comment type="function">
    <text evidence="5">Component of the elongator complex which is required for multiple tRNA modifications, including mcm5U (5-methoxycarbonylmethyl uridine), mcm5s2U (5-methoxycarbonylmethyl-2-thiouridine), and ncm5U (5-carbamoylmethyl uridine). The elongator complex catalyzes formation of carboxymethyluridine in the wobble base at position 34 in tRNAs.</text>
</comment>
<evidence type="ECO:0000256" key="4">
    <source>
        <dbReference type="ARBA" id="ARBA00022694"/>
    </source>
</evidence>
<feature type="domain" description="ELP1 first N-terminal beta-propeller" evidence="7">
    <location>
        <begin position="1"/>
        <end position="384"/>
    </location>
</feature>
<feature type="domain" description="ELP1 alpha-solenoid" evidence="10">
    <location>
        <begin position="697"/>
        <end position="907"/>
    </location>
</feature>
<dbReference type="GO" id="GO:0005829">
    <property type="term" value="C:cytosol"/>
    <property type="evidence" value="ECO:0007669"/>
    <property type="project" value="TreeGrafter"/>
</dbReference>
<evidence type="ECO:0000256" key="6">
    <source>
        <dbReference type="SAM" id="MobiDB-lite"/>
    </source>
</evidence>
<dbReference type="GO" id="GO:0002926">
    <property type="term" value="P:tRNA wobble base 5-methoxycarbonylmethyl-2-thiouridinylation"/>
    <property type="evidence" value="ECO:0007669"/>
    <property type="project" value="TreeGrafter"/>
</dbReference>
<proteinExistence type="inferred from homology"/>
<organism evidence="12 14">
    <name type="scientific">Cercospora beticola</name>
    <name type="common">Sugarbeet leaf spot fungus</name>
    <dbReference type="NCBI Taxonomy" id="122368"/>
    <lineage>
        <taxon>Eukaryota</taxon>
        <taxon>Fungi</taxon>
        <taxon>Dikarya</taxon>
        <taxon>Ascomycota</taxon>
        <taxon>Pezizomycotina</taxon>
        <taxon>Dothideomycetes</taxon>
        <taxon>Dothideomycetidae</taxon>
        <taxon>Mycosphaerellales</taxon>
        <taxon>Mycosphaerellaceae</taxon>
        <taxon>Cercospora</taxon>
    </lineage>
</organism>
<dbReference type="EMBL" id="LKMD01000105">
    <property type="protein sequence ID" value="PIA93713.1"/>
    <property type="molecule type" value="Genomic_DNA"/>
</dbReference>
<comment type="pathway">
    <text evidence="1">tRNA modification; 5-methoxycarbonylmethyl-2-thiouridine-tRNA biosynthesis.</text>
</comment>
<evidence type="ECO:0000256" key="2">
    <source>
        <dbReference type="ARBA" id="ARBA00006086"/>
    </source>
</evidence>
<comment type="subcellular location">
    <subcellularLocation>
        <location evidence="5">Cytoplasm</location>
    </subcellularLocation>
    <subcellularLocation>
        <location evidence="5">Nucleus</location>
    </subcellularLocation>
</comment>
<feature type="domain" description="ELP1 N-terminal second beta-propeller" evidence="8">
    <location>
        <begin position="422"/>
        <end position="673"/>
    </location>
</feature>